<dbReference type="PANTHER" id="PTHR43381:SF5">
    <property type="entry name" value="TR-TYPE G DOMAIN-CONTAINING PROTEIN"/>
    <property type="match status" value="1"/>
</dbReference>
<evidence type="ECO:0000256" key="3">
    <source>
        <dbReference type="ARBA" id="ARBA00022540"/>
    </source>
</evidence>
<dbReference type="RefSeq" id="WP_051684493.1">
    <property type="nucleotide sequence ID" value="NZ_FOZC01000001.1"/>
</dbReference>
<dbReference type="FunFam" id="2.40.30.10:FF:000008">
    <property type="entry name" value="Translation initiation factor IF-2"/>
    <property type="match status" value="1"/>
</dbReference>
<evidence type="ECO:0000256" key="6">
    <source>
        <dbReference type="ARBA" id="ARBA00023134"/>
    </source>
</evidence>
<dbReference type="SUPFAM" id="SSF50447">
    <property type="entry name" value="Translation proteins"/>
    <property type="match status" value="2"/>
</dbReference>
<dbReference type="GO" id="GO:0005829">
    <property type="term" value="C:cytosol"/>
    <property type="evidence" value="ECO:0007669"/>
    <property type="project" value="TreeGrafter"/>
</dbReference>
<feature type="compositionally biased region" description="Low complexity" evidence="10">
    <location>
        <begin position="351"/>
        <end position="362"/>
    </location>
</feature>
<evidence type="ECO:0000256" key="4">
    <source>
        <dbReference type="ARBA" id="ARBA00022741"/>
    </source>
</evidence>
<dbReference type="NCBIfam" id="TIGR00487">
    <property type="entry name" value="IF-2"/>
    <property type="match status" value="1"/>
</dbReference>
<evidence type="ECO:0000256" key="9">
    <source>
        <dbReference type="RuleBase" id="RU000644"/>
    </source>
</evidence>
<dbReference type="AlphaFoldDB" id="A0A1I6IC17"/>
<dbReference type="Gene3D" id="3.40.50.10050">
    <property type="entry name" value="Translation initiation factor IF- 2, domain 3"/>
    <property type="match status" value="1"/>
</dbReference>
<evidence type="ECO:0000256" key="7">
    <source>
        <dbReference type="ARBA" id="ARBA00025162"/>
    </source>
</evidence>
<sequence length="1010" mass="108000">MRVNELSKELGKTNKEVLEVLQKHNFDVKSHASNITEEQAAVVKKEFNAAPAAPAAKEAVAGQKSEAKAPQAEAAKPAASEENKETVKPKKRFATVFRPQNSVQKGVHQGNGAKRPARPQHTGAPAAQSAVQGVKVSVQSSEAAKPAAKAETPAAAPQAAAPQAAPETTAPAQAPKKEGHQPRVFTGPISIGRDFNSEARRTELNRGNITGGANSDARARGTRDGARSGGYQGRNDGARSGGYQGGRNDGTRSGGYQGRDGGARSGGYQGRNDGARSGGYQGRNDGARSGGYQGGRNDGARSGGYQGRNDGARSGGYQGGRNDGARSGGFQGRGAAAQGASRGGFEEKPLQKQQNSKQNRNNYKGEKGSRFDREEEKFAKGRNGQDQRGPVKPQRKPEPKEEKIKVITIPEQLTVRELAEHMKMKPATLIMDLFKQGKVVTINTGVTYEQAEEIAMAYDILCEKEKVVDVIAELLKEDEEDEADMVERPPVVCVMGHVDHGKTSLLDAIRKTAVTEKEAGGITQRIGAYQVEVKVADGKKKITFLDTPGHEAFTAMRMRGAQSTDIAVLVVAADDGVMPQTVEAINHAKAAKVEMIVAINKIDKPSADPSKVKQELSQYGVLTEDWGGDVPVVEVSAKSGQGIQDLLEELLLVAEISELKADPKRNARGLIIEASLDKGRGPVATVLVQKGTLHVGDPIVAGHCHGKVRAMTNENGRRLKEAGPSTPVEVIGFNDVPAAGEVFMELDSEKEARSFAETFIAEHKNKLIEETKMKLSLDDLFSQIKAGTVKELPIVVKADVQGSVEAVRQSLEKLSNDEVLVKIIHSGVGAINESDISLASASNAIVIGFNVRPDATAKALAEHEKVDVRLYKVIYQAIDDVRDAMSGMYEPVYEEQIIGHGEVRQVFKASKVGMIAGTYVLDGKFSRGCKARVSRGGKQIFDGNIESLKRFKDDVKDVNAGYECGVVFEGFSDVQEGDQIEAYAMVEVPRDKVKAAKAAQAAAAAKAAQE</sequence>
<dbReference type="CDD" id="cd01887">
    <property type="entry name" value="IF2_eIF5B"/>
    <property type="match status" value="1"/>
</dbReference>
<dbReference type="GO" id="GO:0005525">
    <property type="term" value="F:GTP binding"/>
    <property type="evidence" value="ECO:0007669"/>
    <property type="project" value="UniProtKB-KW"/>
</dbReference>
<feature type="region of interest" description="Disordered" evidence="10">
    <location>
        <begin position="58"/>
        <end position="403"/>
    </location>
</feature>
<feature type="compositionally biased region" description="Basic and acidic residues" evidence="10">
    <location>
        <begin position="363"/>
        <end position="385"/>
    </location>
</feature>
<reference evidence="12 13" key="1">
    <citation type="submission" date="2016-10" db="EMBL/GenBank/DDBJ databases">
        <authorList>
            <person name="de Groot N.N."/>
        </authorList>
    </citation>
    <scope>NUCLEOTIDE SEQUENCE [LARGE SCALE GENOMIC DNA]</scope>
    <source>
        <strain evidence="12 13">F</strain>
    </source>
</reference>
<dbReference type="InterPro" id="IPR015760">
    <property type="entry name" value="TIF_IF2"/>
</dbReference>
<comment type="caution">
    <text evidence="8">Lacks conserved residue(s) required for the propagation of feature annotation.</text>
</comment>
<feature type="compositionally biased region" description="Gly residues" evidence="10">
    <location>
        <begin position="239"/>
        <end position="269"/>
    </location>
</feature>
<dbReference type="Gene3D" id="1.10.10.2480">
    <property type="match status" value="1"/>
</dbReference>
<dbReference type="InterPro" id="IPR027417">
    <property type="entry name" value="P-loop_NTPase"/>
</dbReference>
<dbReference type="Gene3D" id="2.40.30.10">
    <property type="entry name" value="Translation factors"/>
    <property type="match status" value="2"/>
</dbReference>
<dbReference type="InterPro" id="IPR036925">
    <property type="entry name" value="TIF_IF2_dom3_sf"/>
</dbReference>
<dbReference type="CDD" id="cd03692">
    <property type="entry name" value="mtIF2_IVc"/>
    <property type="match status" value="1"/>
</dbReference>
<keyword evidence="8" id="KW-0963">Cytoplasm</keyword>
<dbReference type="InterPro" id="IPR000178">
    <property type="entry name" value="TF_IF2_bacterial-like"/>
</dbReference>
<keyword evidence="3 8" id="KW-0396">Initiation factor</keyword>
<keyword evidence="5 8" id="KW-0648">Protein biosynthesis</keyword>
<dbReference type="FunFam" id="2.40.30.10:FF:000007">
    <property type="entry name" value="Translation initiation factor IF-2"/>
    <property type="match status" value="1"/>
</dbReference>
<evidence type="ECO:0000256" key="10">
    <source>
        <dbReference type="SAM" id="MobiDB-lite"/>
    </source>
</evidence>
<dbReference type="CDD" id="cd03702">
    <property type="entry name" value="IF2_mtIF2_II"/>
    <property type="match status" value="1"/>
</dbReference>
<keyword evidence="6 8" id="KW-0342">GTP-binding</keyword>
<dbReference type="Pfam" id="PF22042">
    <property type="entry name" value="EF-G_D2"/>
    <property type="match status" value="1"/>
</dbReference>
<dbReference type="HAMAP" id="MF_00100_B">
    <property type="entry name" value="IF_2_B"/>
    <property type="match status" value="1"/>
</dbReference>
<dbReference type="PRINTS" id="PR00315">
    <property type="entry name" value="ELONGATNFCT"/>
</dbReference>
<proteinExistence type="inferred from homology"/>
<feature type="binding site" evidence="8">
    <location>
        <begin position="546"/>
        <end position="550"/>
    </location>
    <ligand>
        <name>GTP</name>
        <dbReference type="ChEBI" id="CHEBI:37565"/>
    </ligand>
</feature>
<dbReference type="PROSITE" id="PS01176">
    <property type="entry name" value="IF2"/>
    <property type="match status" value="1"/>
</dbReference>
<comment type="similarity">
    <text evidence="1 8 9">Belongs to the TRAFAC class translation factor GTPase superfamily. Classic translation factor GTPase family. IF-2 subfamily.</text>
</comment>
<evidence type="ECO:0000256" key="2">
    <source>
        <dbReference type="ARBA" id="ARBA00020675"/>
    </source>
</evidence>
<dbReference type="InterPro" id="IPR023115">
    <property type="entry name" value="TIF_IF2_dom3"/>
</dbReference>
<dbReference type="Pfam" id="PF04760">
    <property type="entry name" value="IF2_N"/>
    <property type="match status" value="2"/>
</dbReference>
<dbReference type="SUPFAM" id="SSF52156">
    <property type="entry name" value="Initiation factor IF2/eIF5b, domain 3"/>
    <property type="match status" value="1"/>
</dbReference>
<accession>A0A1I6IC17</accession>
<comment type="function">
    <text evidence="7 8 9">One of the essential components for the initiation of protein synthesis. Protects formylmethionyl-tRNA from spontaneous hydrolysis and promotes its binding to the 30S ribosomal subunits. Also involved in the hydrolysis of GTP during the formation of the 70S ribosomal complex.</text>
</comment>
<dbReference type="SUPFAM" id="SSF52540">
    <property type="entry name" value="P-loop containing nucleoside triphosphate hydrolases"/>
    <property type="match status" value="1"/>
</dbReference>
<dbReference type="NCBIfam" id="TIGR00231">
    <property type="entry name" value="small_GTP"/>
    <property type="match status" value="1"/>
</dbReference>
<feature type="compositionally biased region" description="Basic and acidic residues" evidence="10">
    <location>
        <begin position="195"/>
        <end position="204"/>
    </location>
</feature>
<dbReference type="GO" id="GO:0003743">
    <property type="term" value="F:translation initiation factor activity"/>
    <property type="evidence" value="ECO:0007669"/>
    <property type="project" value="UniProtKB-UniRule"/>
</dbReference>
<dbReference type="Proteomes" id="UP000214760">
    <property type="component" value="Unassembled WGS sequence"/>
</dbReference>
<evidence type="ECO:0000256" key="8">
    <source>
        <dbReference type="HAMAP-Rule" id="MF_00100"/>
    </source>
</evidence>
<gene>
    <name evidence="8" type="primary">infB</name>
    <name evidence="12" type="ORF">SAMN02910262_00189</name>
</gene>
<comment type="subcellular location">
    <subcellularLocation>
        <location evidence="8">Cytoplasm</location>
    </subcellularLocation>
</comment>
<feature type="binding site" evidence="8">
    <location>
        <begin position="600"/>
        <end position="603"/>
    </location>
    <ligand>
        <name>GTP</name>
        <dbReference type="ChEBI" id="CHEBI:37565"/>
    </ligand>
</feature>
<protein>
    <recommendedName>
        <fullName evidence="2 8">Translation initiation factor IF-2</fullName>
    </recommendedName>
</protein>
<evidence type="ECO:0000313" key="13">
    <source>
        <dbReference type="Proteomes" id="UP000214760"/>
    </source>
</evidence>
<dbReference type="InterPro" id="IPR044145">
    <property type="entry name" value="IF2_II"/>
</dbReference>
<dbReference type="PANTHER" id="PTHR43381">
    <property type="entry name" value="TRANSLATION INITIATION FACTOR IF-2-RELATED"/>
    <property type="match status" value="1"/>
</dbReference>
<dbReference type="InterPro" id="IPR006847">
    <property type="entry name" value="IF2_N"/>
</dbReference>
<evidence type="ECO:0000259" key="11">
    <source>
        <dbReference type="PROSITE" id="PS51722"/>
    </source>
</evidence>
<dbReference type="Pfam" id="PF00009">
    <property type="entry name" value="GTP_EFTU"/>
    <property type="match status" value="1"/>
</dbReference>
<feature type="domain" description="Tr-type G" evidence="11">
    <location>
        <begin position="487"/>
        <end position="658"/>
    </location>
</feature>
<evidence type="ECO:0000256" key="5">
    <source>
        <dbReference type="ARBA" id="ARBA00022917"/>
    </source>
</evidence>
<dbReference type="InterPro" id="IPR053905">
    <property type="entry name" value="EF-G-like_DII"/>
</dbReference>
<evidence type="ECO:0000313" key="12">
    <source>
        <dbReference type="EMBL" id="SFR64216.1"/>
    </source>
</evidence>
<dbReference type="InterPro" id="IPR000795">
    <property type="entry name" value="T_Tr_GTP-bd_dom"/>
</dbReference>
<feature type="compositionally biased region" description="Basic and acidic residues" evidence="10">
    <location>
        <begin position="79"/>
        <end position="88"/>
    </location>
</feature>
<dbReference type="FunFam" id="3.40.50.10050:FF:000001">
    <property type="entry name" value="Translation initiation factor IF-2"/>
    <property type="match status" value="1"/>
</dbReference>
<dbReference type="InterPro" id="IPR009000">
    <property type="entry name" value="Transl_B-barrel_sf"/>
</dbReference>
<dbReference type="InterPro" id="IPR005225">
    <property type="entry name" value="Small_GTP-bd"/>
</dbReference>
<dbReference type="PROSITE" id="PS51722">
    <property type="entry name" value="G_TR_2"/>
    <property type="match status" value="1"/>
</dbReference>
<feature type="compositionally biased region" description="Gly residues" evidence="10">
    <location>
        <begin position="313"/>
        <end position="332"/>
    </location>
</feature>
<organism evidence="12 13">
    <name type="scientific">[Clostridium] aminophilum</name>
    <dbReference type="NCBI Taxonomy" id="1526"/>
    <lineage>
        <taxon>Bacteria</taxon>
        <taxon>Bacillati</taxon>
        <taxon>Bacillota</taxon>
        <taxon>Clostridia</taxon>
        <taxon>Lachnospirales</taxon>
        <taxon>Lachnospiraceae</taxon>
    </lineage>
</organism>
<dbReference type="FunFam" id="3.40.50.300:FF:000019">
    <property type="entry name" value="Translation initiation factor IF-2"/>
    <property type="match status" value="1"/>
</dbReference>
<evidence type="ECO:0000256" key="1">
    <source>
        <dbReference type="ARBA" id="ARBA00007733"/>
    </source>
</evidence>
<keyword evidence="4 8" id="KW-0547">Nucleotide-binding</keyword>
<name>A0A1I6IC17_9FIRM</name>
<feature type="compositionally biased region" description="Gly residues" evidence="10">
    <location>
        <begin position="288"/>
        <end position="306"/>
    </location>
</feature>
<dbReference type="Pfam" id="PF11987">
    <property type="entry name" value="IF-2"/>
    <property type="match status" value="1"/>
</dbReference>
<dbReference type="Gene3D" id="3.40.50.300">
    <property type="entry name" value="P-loop containing nucleotide triphosphate hydrolases"/>
    <property type="match status" value="1"/>
</dbReference>
<dbReference type="EMBL" id="FOZC01000001">
    <property type="protein sequence ID" value="SFR64216.1"/>
    <property type="molecule type" value="Genomic_DNA"/>
</dbReference>
<dbReference type="GO" id="GO:0003924">
    <property type="term" value="F:GTPase activity"/>
    <property type="evidence" value="ECO:0007669"/>
    <property type="project" value="UniProtKB-UniRule"/>
</dbReference>
<feature type="compositionally biased region" description="Basic and acidic residues" evidence="10">
    <location>
        <begin position="217"/>
        <end position="226"/>
    </location>
</feature>
<feature type="compositionally biased region" description="Low complexity" evidence="10">
    <location>
        <begin position="58"/>
        <end position="78"/>
    </location>
</feature>
<feature type="compositionally biased region" description="Low complexity" evidence="10">
    <location>
        <begin position="142"/>
        <end position="174"/>
    </location>
</feature>
<feature type="binding site" evidence="8">
    <location>
        <begin position="496"/>
        <end position="503"/>
    </location>
    <ligand>
        <name>GTP</name>
        <dbReference type="ChEBI" id="CHEBI:37565"/>
    </ligand>
</feature>